<gene>
    <name evidence="2" type="ORF">AVDCRST_MAG55-183</name>
</gene>
<keyword evidence="1" id="KW-0472">Membrane</keyword>
<organism evidence="2">
    <name type="scientific">uncultured Rubrobacteraceae bacterium</name>
    <dbReference type="NCBI Taxonomy" id="349277"/>
    <lineage>
        <taxon>Bacteria</taxon>
        <taxon>Bacillati</taxon>
        <taxon>Actinomycetota</taxon>
        <taxon>Rubrobacteria</taxon>
        <taxon>Rubrobacterales</taxon>
        <taxon>Rubrobacteraceae</taxon>
        <taxon>environmental samples</taxon>
    </lineage>
</organism>
<evidence type="ECO:0000256" key="1">
    <source>
        <dbReference type="SAM" id="Phobius"/>
    </source>
</evidence>
<sequence>MAVAGFLFGLVTDYPGGTGDVKMCRMLGLFLGPYAALAVFIGAFSLGPLPTQWWWPREGSNAEAPRLRDVHGVRRLVTLFAGPQLRGLYLKLVGVA</sequence>
<dbReference type="EMBL" id="CADCUZ010000011">
    <property type="protein sequence ID" value="CAA9392666.1"/>
    <property type="molecule type" value="Genomic_DNA"/>
</dbReference>
<reference evidence="2" key="1">
    <citation type="submission" date="2020-02" db="EMBL/GenBank/DDBJ databases">
        <authorList>
            <person name="Meier V. D."/>
        </authorList>
    </citation>
    <scope>NUCLEOTIDE SEQUENCE</scope>
    <source>
        <strain evidence="2">AVDCRST_MAG55</strain>
    </source>
</reference>
<keyword evidence="1" id="KW-1133">Transmembrane helix</keyword>
<proteinExistence type="predicted"/>
<dbReference type="AlphaFoldDB" id="A0A6J4NMU5"/>
<evidence type="ECO:0000313" key="2">
    <source>
        <dbReference type="EMBL" id="CAA9392666.1"/>
    </source>
</evidence>
<accession>A0A6J4NMU5</accession>
<name>A0A6J4NMU5_9ACTN</name>
<protein>
    <submittedName>
        <fullName evidence="2">Uncharacterized protein</fullName>
    </submittedName>
</protein>
<feature type="transmembrane region" description="Helical" evidence="1">
    <location>
        <begin position="27"/>
        <end position="47"/>
    </location>
</feature>
<keyword evidence="1" id="KW-0812">Transmembrane</keyword>